<dbReference type="GO" id="GO:0005525">
    <property type="term" value="F:GTP binding"/>
    <property type="evidence" value="ECO:0007669"/>
    <property type="project" value="UniProtKB-KW"/>
</dbReference>
<dbReference type="PROSITE" id="PS51421">
    <property type="entry name" value="RAS"/>
    <property type="match status" value="1"/>
</dbReference>
<protein>
    <submittedName>
        <fullName evidence="5">Uncharacterized protein</fullName>
    </submittedName>
</protein>
<name>A0A443SIG4_9ACAR</name>
<evidence type="ECO:0000256" key="2">
    <source>
        <dbReference type="ARBA" id="ARBA00022741"/>
    </source>
</evidence>
<dbReference type="SMART" id="SM00174">
    <property type="entry name" value="RHO"/>
    <property type="match status" value="1"/>
</dbReference>
<dbReference type="GO" id="GO:0007264">
    <property type="term" value="P:small GTPase-mediated signal transduction"/>
    <property type="evidence" value="ECO:0007669"/>
    <property type="project" value="InterPro"/>
</dbReference>
<dbReference type="PROSITE" id="PS51419">
    <property type="entry name" value="RAB"/>
    <property type="match status" value="1"/>
</dbReference>
<evidence type="ECO:0000256" key="1">
    <source>
        <dbReference type="ARBA" id="ARBA00004370"/>
    </source>
</evidence>
<dbReference type="GO" id="GO:0001667">
    <property type="term" value="P:ameboidal-type cell migration"/>
    <property type="evidence" value="ECO:0007669"/>
    <property type="project" value="UniProtKB-ARBA"/>
</dbReference>
<dbReference type="InterPro" id="IPR003578">
    <property type="entry name" value="Small_GTPase_Rho"/>
</dbReference>
<dbReference type="GO" id="GO:0022412">
    <property type="term" value="P:cellular process involved in reproduction in multicellular organism"/>
    <property type="evidence" value="ECO:0007669"/>
    <property type="project" value="UniProtKB-ARBA"/>
</dbReference>
<keyword evidence="3" id="KW-0342">GTP-binding</keyword>
<evidence type="ECO:0000256" key="4">
    <source>
        <dbReference type="ARBA" id="ARBA00023136"/>
    </source>
</evidence>
<gene>
    <name evidence="5" type="ORF">B4U80_00107</name>
</gene>
<comment type="caution">
    <text evidence="5">The sequence shown here is derived from an EMBL/GenBank/DDBJ whole genome shotgun (WGS) entry which is preliminary data.</text>
</comment>
<dbReference type="SMART" id="SM00173">
    <property type="entry name" value="RAS"/>
    <property type="match status" value="1"/>
</dbReference>
<dbReference type="SMART" id="SM00175">
    <property type="entry name" value="RAB"/>
    <property type="match status" value="1"/>
</dbReference>
<dbReference type="PROSITE" id="PS51420">
    <property type="entry name" value="RHO"/>
    <property type="match status" value="1"/>
</dbReference>
<dbReference type="STRING" id="299467.A0A443SIG4"/>
<dbReference type="PANTHER" id="PTHR24072">
    <property type="entry name" value="RHO FAMILY GTPASE"/>
    <property type="match status" value="1"/>
</dbReference>
<dbReference type="GO" id="GO:0035099">
    <property type="term" value="P:hemocyte migration"/>
    <property type="evidence" value="ECO:0007669"/>
    <property type="project" value="UniProtKB-ARBA"/>
</dbReference>
<dbReference type="Pfam" id="PF00071">
    <property type="entry name" value="Ras"/>
    <property type="match status" value="1"/>
</dbReference>
<dbReference type="GO" id="GO:0016020">
    <property type="term" value="C:membrane"/>
    <property type="evidence" value="ECO:0007669"/>
    <property type="project" value="UniProtKB-SubCell"/>
</dbReference>
<keyword evidence="6" id="KW-1185">Reference proteome</keyword>
<dbReference type="InterPro" id="IPR005225">
    <property type="entry name" value="Small_GTP-bd"/>
</dbReference>
<comment type="subcellular location">
    <subcellularLocation>
        <location evidence="1">Membrane</location>
    </subcellularLocation>
</comment>
<evidence type="ECO:0000313" key="6">
    <source>
        <dbReference type="Proteomes" id="UP000288716"/>
    </source>
</evidence>
<organism evidence="5 6">
    <name type="scientific">Leptotrombidium deliense</name>
    <dbReference type="NCBI Taxonomy" id="299467"/>
    <lineage>
        <taxon>Eukaryota</taxon>
        <taxon>Metazoa</taxon>
        <taxon>Ecdysozoa</taxon>
        <taxon>Arthropoda</taxon>
        <taxon>Chelicerata</taxon>
        <taxon>Arachnida</taxon>
        <taxon>Acari</taxon>
        <taxon>Acariformes</taxon>
        <taxon>Trombidiformes</taxon>
        <taxon>Prostigmata</taxon>
        <taxon>Anystina</taxon>
        <taxon>Parasitengona</taxon>
        <taxon>Trombiculoidea</taxon>
        <taxon>Trombiculidae</taxon>
        <taxon>Leptotrombidium</taxon>
    </lineage>
</organism>
<evidence type="ECO:0000256" key="3">
    <source>
        <dbReference type="ARBA" id="ARBA00023134"/>
    </source>
</evidence>
<keyword evidence="4" id="KW-0472">Membrane</keyword>
<dbReference type="GO" id="GO:0035006">
    <property type="term" value="P:melanization defense response"/>
    <property type="evidence" value="ECO:0007669"/>
    <property type="project" value="UniProtKB-ARBA"/>
</dbReference>
<dbReference type="GO" id="GO:0003924">
    <property type="term" value="F:GTPase activity"/>
    <property type="evidence" value="ECO:0007669"/>
    <property type="project" value="InterPro"/>
</dbReference>
<dbReference type="EMBL" id="NCKV01002118">
    <property type="protein sequence ID" value="RWS27300.1"/>
    <property type="molecule type" value="Genomic_DNA"/>
</dbReference>
<dbReference type="Proteomes" id="UP000288716">
    <property type="component" value="Unassembled WGS sequence"/>
</dbReference>
<dbReference type="FunFam" id="3.40.50.300:FF:002060">
    <property type="entry name" value="Rho family GTPase"/>
    <property type="match status" value="1"/>
</dbReference>
<dbReference type="VEuPathDB" id="VectorBase:LDEU004739"/>
<dbReference type="InterPro" id="IPR001806">
    <property type="entry name" value="Small_GTPase"/>
</dbReference>
<dbReference type="PRINTS" id="PR00449">
    <property type="entry name" value="RASTRNSFRMNG"/>
</dbReference>
<dbReference type="OrthoDB" id="8830751at2759"/>
<accession>A0A443SIG4</accession>
<dbReference type="InterPro" id="IPR027417">
    <property type="entry name" value="P-loop_NTPase"/>
</dbReference>
<keyword evidence="2" id="KW-0547">Nucleotide-binding</keyword>
<evidence type="ECO:0000313" key="5">
    <source>
        <dbReference type="EMBL" id="RWS27300.1"/>
    </source>
</evidence>
<reference evidence="5 6" key="1">
    <citation type="journal article" date="2018" name="Gigascience">
        <title>Genomes of trombidid mites reveal novel predicted allergens and laterally-transferred genes associated with secondary metabolism.</title>
        <authorList>
            <person name="Dong X."/>
            <person name="Chaisiri K."/>
            <person name="Xia D."/>
            <person name="Armstrong S.D."/>
            <person name="Fang Y."/>
            <person name="Donnelly M.J."/>
            <person name="Kadowaki T."/>
            <person name="McGarry J.W."/>
            <person name="Darby A.C."/>
            <person name="Makepeace B.L."/>
        </authorList>
    </citation>
    <scope>NUCLEOTIDE SEQUENCE [LARGE SCALE GENOMIC DNA]</scope>
    <source>
        <strain evidence="5">UoL-UT</strain>
    </source>
</reference>
<dbReference type="AlphaFoldDB" id="A0A443SIG4"/>
<dbReference type="Gene3D" id="3.40.50.300">
    <property type="entry name" value="P-loop containing nucleotide triphosphate hydrolases"/>
    <property type="match status" value="1"/>
</dbReference>
<proteinExistence type="predicted"/>
<dbReference type="CDD" id="cd00157">
    <property type="entry name" value="Rho"/>
    <property type="match status" value="1"/>
</dbReference>
<dbReference type="SUPFAM" id="SSF52540">
    <property type="entry name" value="P-loop containing nucleoside triphosphate hydrolases"/>
    <property type="match status" value="1"/>
</dbReference>
<dbReference type="NCBIfam" id="TIGR00231">
    <property type="entry name" value="small_GTP"/>
    <property type="match status" value="1"/>
</dbReference>
<dbReference type="GO" id="GO:0003006">
    <property type="term" value="P:developmental process involved in reproduction"/>
    <property type="evidence" value="ECO:0007669"/>
    <property type="project" value="UniProtKB-ARBA"/>
</dbReference>
<sequence length="209" mass="23783">MSSYLITCKIRKKFVLVGDALTGKSCLTYYFLNDEYVDRVMITPTVVNDYLTEVHINEKAVALALWDTGGEAINDDLRQFVYPGVDLFLICFSVDMPSSLHNVAEKWVPHINKYCPEVPFVVVATKMDKKSHDTSESKLMGLNWKRGHVKHGIEGKLMAEKIGAAAYFECSAKVGEGVKEMFHKCVKLVLKEDDTDKHYTRREYCCVQQ</sequence>